<dbReference type="EMBL" id="JBIACJ010000014">
    <property type="protein sequence ID" value="MFE8698423.1"/>
    <property type="molecule type" value="Genomic_DNA"/>
</dbReference>
<proteinExistence type="predicted"/>
<protein>
    <recommendedName>
        <fullName evidence="3">Zinc-ribbon domain-containing protein</fullName>
    </recommendedName>
</protein>
<organism evidence="1 2">
    <name type="scientific">Cytobacillus mangrovibacter</name>
    <dbReference type="NCBI Taxonomy" id="3299024"/>
    <lineage>
        <taxon>Bacteria</taxon>
        <taxon>Bacillati</taxon>
        <taxon>Bacillota</taxon>
        <taxon>Bacilli</taxon>
        <taxon>Bacillales</taxon>
        <taxon>Bacillaceae</taxon>
        <taxon>Cytobacillus</taxon>
    </lineage>
</organism>
<evidence type="ECO:0000313" key="1">
    <source>
        <dbReference type="EMBL" id="MFE8698423.1"/>
    </source>
</evidence>
<keyword evidence="2" id="KW-1185">Reference proteome</keyword>
<gene>
    <name evidence="1" type="ORF">ACFYKT_19125</name>
</gene>
<accession>A0ABW6K6C2</accession>
<reference evidence="1 2" key="1">
    <citation type="submission" date="2024-08" db="EMBL/GenBank/DDBJ databases">
        <title>Two novel Cytobacillus novel species.</title>
        <authorList>
            <person name="Liu G."/>
        </authorList>
    </citation>
    <scope>NUCLEOTIDE SEQUENCE [LARGE SCALE GENOMIC DNA]</scope>
    <source>
        <strain evidence="1 2">FJAT-53684</strain>
    </source>
</reference>
<dbReference type="Proteomes" id="UP001601058">
    <property type="component" value="Unassembled WGS sequence"/>
</dbReference>
<name>A0ABW6K6C2_9BACI</name>
<dbReference type="RefSeq" id="WP_389222798.1">
    <property type="nucleotide sequence ID" value="NZ_JBIACJ010000014.1"/>
</dbReference>
<comment type="caution">
    <text evidence="1">The sequence shown here is derived from an EMBL/GenBank/DDBJ whole genome shotgun (WGS) entry which is preliminary data.</text>
</comment>
<evidence type="ECO:0008006" key="3">
    <source>
        <dbReference type="Google" id="ProtNLM"/>
    </source>
</evidence>
<sequence length="561" mass="66143">MGRKRGWKKSLYTIQNLKDFAKDRGGKCLSKEYTKMKDQYEWLCLCGYVWEASFNNIVNGTWCPKCSGRLKKTINEMHEFAEKKGGKCLSDIYINNKIPLLWECEKGHQFSSTFDSVSNNNTWCNHRECTSAPRYNLSRIQEIASERGGKCLSSNYTNYNTPMKWECEHGHIWETPAKYILKGHWCHVCNIKPLRDLNYLSEIAESRNGKLLSREYQGMQMEYEWECEKGHQWFAPAGAVASGRWCHECRKGNIEEFQELALYKGGHCISIAYKDRVTPLEFQCKEGHQFFGTPSTVKNSGAWCPYCLTSKGEERSRLILEKLLQVSFKKTRKILGDHLELDGYNAEKMIAFEFHGEQHYHFNKYFHGDEDGFLYQILTDLEKKYRCKLQNIHLIIIPYFEEENLVDYVKDKLVCLNISFNNDVVIDFNDIYKNKSRVQEYEEIAQRKKGKLLSTNYVDSYTKLLFECENGHQFEHLPYTVKNEVRWCKECNREIHRKNQLSRLNEIVESRNGKLHSPRYNNSTTHLKFECREKHIWTTSPAVIFKGHWCPKCSQKKRRIS</sequence>
<evidence type="ECO:0000313" key="2">
    <source>
        <dbReference type="Proteomes" id="UP001601058"/>
    </source>
</evidence>